<dbReference type="AlphaFoldDB" id="A0A4R2NQK9"/>
<dbReference type="RefSeq" id="WP_132795235.1">
    <property type="nucleotide sequence ID" value="NZ_SLXM01000007.1"/>
</dbReference>
<organism evidence="2 3">
    <name type="scientific">Tenacibaculum skagerrakense</name>
    <dbReference type="NCBI Taxonomy" id="186571"/>
    <lineage>
        <taxon>Bacteria</taxon>
        <taxon>Pseudomonadati</taxon>
        <taxon>Bacteroidota</taxon>
        <taxon>Flavobacteriia</taxon>
        <taxon>Flavobacteriales</taxon>
        <taxon>Flavobacteriaceae</taxon>
        <taxon>Tenacibaculum</taxon>
    </lineage>
</organism>
<evidence type="ECO:0000256" key="1">
    <source>
        <dbReference type="SAM" id="SignalP"/>
    </source>
</evidence>
<keyword evidence="3" id="KW-1185">Reference proteome</keyword>
<gene>
    <name evidence="2" type="ORF">EV195_107128</name>
</gene>
<feature type="signal peptide" evidence="1">
    <location>
        <begin position="1"/>
        <end position="24"/>
    </location>
</feature>
<proteinExistence type="predicted"/>
<sequence>MKNYLKFPIVLALITNLFVLTSCSDDDEIPGDITDPVAVTTYSAKLLAAPLADESSSTFMTFYNNTIHKISDASNTGSSWDFGYYYGATNKASFASVKNYPSDVFNLTAISDANKNECFFKKSTNYSVTDFNAITLESELNSISKPTSQIVTQIAVNDIIEFQDELGNKGLIKVTNIVEGDGQSGQIEFDVKIQINNVPVIQ</sequence>
<evidence type="ECO:0000313" key="2">
    <source>
        <dbReference type="EMBL" id="TCP23962.1"/>
    </source>
</evidence>
<evidence type="ECO:0000313" key="3">
    <source>
        <dbReference type="Proteomes" id="UP000294564"/>
    </source>
</evidence>
<feature type="chain" id="PRO_5020474658" description="Heme-binding HmuY-like protein" evidence="1">
    <location>
        <begin position="25"/>
        <end position="202"/>
    </location>
</feature>
<reference evidence="2 3" key="1">
    <citation type="submission" date="2019-03" db="EMBL/GenBank/DDBJ databases">
        <title>Genomic Encyclopedia of Type Strains, Phase IV (KMG-IV): sequencing the most valuable type-strain genomes for metagenomic binning, comparative biology and taxonomic classification.</title>
        <authorList>
            <person name="Goeker M."/>
        </authorList>
    </citation>
    <scope>NUCLEOTIDE SEQUENCE [LARGE SCALE GENOMIC DNA]</scope>
    <source>
        <strain evidence="2 3">DSM 14836</strain>
    </source>
</reference>
<dbReference type="EMBL" id="SLXM01000007">
    <property type="protein sequence ID" value="TCP23962.1"/>
    <property type="molecule type" value="Genomic_DNA"/>
</dbReference>
<evidence type="ECO:0008006" key="4">
    <source>
        <dbReference type="Google" id="ProtNLM"/>
    </source>
</evidence>
<dbReference type="Proteomes" id="UP000294564">
    <property type="component" value="Unassembled WGS sequence"/>
</dbReference>
<name>A0A4R2NQK9_9FLAO</name>
<comment type="caution">
    <text evidence="2">The sequence shown here is derived from an EMBL/GenBank/DDBJ whole genome shotgun (WGS) entry which is preliminary data.</text>
</comment>
<protein>
    <recommendedName>
        <fullName evidence="4">Heme-binding HmuY-like protein</fullName>
    </recommendedName>
</protein>
<dbReference type="PROSITE" id="PS51257">
    <property type="entry name" value="PROKAR_LIPOPROTEIN"/>
    <property type="match status" value="1"/>
</dbReference>
<accession>A0A4R2NQK9</accession>
<dbReference type="OrthoDB" id="1172862at2"/>
<keyword evidence="1" id="KW-0732">Signal</keyword>